<dbReference type="SUPFAM" id="SSF47741">
    <property type="entry name" value="CO dehydrogenase ISP C-domain like"/>
    <property type="match status" value="1"/>
</dbReference>
<dbReference type="InterPro" id="IPR001041">
    <property type="entry name" value="2Fe-2S_ferredoxin-type"/>
</dbReference>
<dbReference type="InterPro" id="IPR012675">
    <property type="entry name" value="Beta-grasp_dom_sf"/>
</dbReference>
<dbReference type="CDD" id="cd00207">
    <property type="entry name" value="fer2"/>
    <property type="match status" value="1"/>
</dbReference>
<organism evidence="8 9">
    <name type="scientific">Agrilactobacillus composti DSM 18527 = JCM 14202</name>
    <dbReference type="NCBI Taxonomy" id="1423734"/>
    <lineage>
        <taxon>Bacteria</taxon>
        <taxon>Bacillati</taxon>
        <taxon>Bacillota</taxon>
        <taxon>Bacilli</taxon>
        <taxon>Lactobacillales</taxon>
        <taxon>Lactobacillaceae</taxon>
        <taxon>Agrilactobacillus</taxon>
    </lineage>
</organism>
<dbReference type="Proteomes" id="UP000051236">
    <property type="component" value="Unassembled WGS sequence"/>
</dbReference>
<dbReference type="InterPro" id="IPR002888">
    <property type="entry name" value="2Fe-2S-bd"/>
</dbReference>
<dbReference type="InterPro" id="IPR006058">
    <property type="entry name" value="2Fe2S_fd_BS"/>
</dbReference>
<dbReference type="InterPro" id="IPR036010">
    <property type="entry name" value="2Fe-2S_ferredoxin-like_sf"/>
</dbReference>
<protein>
    <submittedName>
        <fullName evidence="8">(2Fe-2S)-binding domain protein</fullName>
    </submittedName>
</protein>
<name>A0A0R1XV28_9LACO</name>
<dbReference type="PANTHER" id="PTHR44379:SF8">
    <property type="entry name" value="XANTHINE DEHYDROGENASE IRON-SULFUR-BINDING SUBUNIT XDHC-RELATED"/>
    <property type="match status" value="1"/>
</dbReference>
<evidence type="ECO:0000256" key="2">
    <source>
        <dbReference type="ARBA" id="ARBA00022723"/>
    </source>
</evidence>
<dbReference type="SUPFAM" id="SSF54292">
    <property type="entry name" value="2Fe-2S ferredoxin-like"/>
    <property type="match status" value="1"/>
</dbReference>
<dbReference type="AlphaFoldDB" id="A0A0R1XV28"/>
<dbReference type="eggNOG" id="COG2080">
    <property type="taxonomic scope" value="Bacteria"/>
</dbReference>
<proteinExistence type="predicted"/>
<keyword evidence="2" id="KW-0479">Metal-binding</keyword>
<evidence type="ECO:0000313" key="9">
    <source>
        <dbReference type="Proteomes" id="UP000051236"/>
    </source>
</evidence>
<feature type="domain" description="2Fe-2S ferredoxin-type" evidence="7">
    <location>
        <begin position="3"/>
        <end position="79"/>
    </location>
</feature>
<dbReference type="InterPro" id="IPR036884">
    <property type="entry name" value="2Fe-2S-bd_dom_sf"/>
</dbReference>
<keyword evidence="5" id="KW-0411">Iron-sulfur</keyword>
<keyword evidence="9" id="KW-1185">Reference proteome</keyword>
<dbReference type="STRING" id="1423734.FC83_GL001747"/>
<dbReference type="GO" id="GO:0004854">
    <property type="term" value="F:xanthine dehydrogenase activity"/>
    <property type="evidence" value="ECO:0007669"/>
    <property type="project" value="InterPro"/>
</dbReference>
<keyword evidence="4" id="KW-0408">Iron</keyword>
<dbReference type="Gene3D" id="3.10.20.30">
    <property type="match status" value="1"/>
</dbReference>
<dbReference type="NCBIfam" id="NF043084">
    <property type="entry name" value="XdhC_XDHase"/>
    <property type="match status" value="1"/>
</dbReference>
<keyword evidence="1" id="KW-0001">2Fe-2S</keyword>
<gene>
    <name evidence="8" type="ORF">FC83_GL001747</name>
</gene>
<dbReference type="InterPro" id="IPR050033">
    <property type="entry name" value="XdhC_XDHase"/>
</dbReference>
<keyword evidence="3" id="KW-0560">Oxidoreductase</keyword>
<evidence type="ECO:0000259" key="7">
    <source>
        <dbReference type="PROSITE" id="PS51085"/>
    </source>
</evidence>
<reference evidence="8 9" key="1">
    <citation type="journal article" date="2015" name="Genome Announc.">
        <title>Expanding the biotechnology potential of lactobacilli through comparative genomics of 213 strains and associated genera.</title>
        <authorList>
            <person name="Sun Z."/>
            <person name="Harris H.M."/>
            <person name="McCann A."/>
            <person name="Guo C."/>
            <person name="Argimon S."/>
            <person name="Zhang W."/>
            <person name="Yang X."/>
            <person name="Jeffery I.B."/>
            <person name="Cooney J.C."/>
            <person name="Kagawa T.F."/>
            <person name="Liu W."/>
            <person name="Song Y."/>
            <person name="Salvetti E."/>
            <person name="Wrobel A."/>
            <person name="Rasinkangas P."/>
            <person name="Parkhill J."/>
            <person name="Rea M.C."/>
            <person name="O'Sullivan O."/>
            <person name="Ritari J."/>
            <person name="Douillard F.P."/>
            <person name="Paul Ross R."/>
            <person name="Yang R."/>
            <person name="Briner A.E."/>
            <person name="Felis G.E."/>
            <person name="de Vos W.M."/>
            <person name="Barrangou R."/>
            <person name="Klaenhammer T.R."/>
            <person name="Caufield P.W."/>
            <person name="Cui Y."/>
            <person name="Zhang H."/>
            <person name="O'Toole P.W."/>
        </authorList>
    </citation>
    <scope>NUCLEOTIDE SEQUENCE [LARGE SCALE GENOMIC DNA]</scope>
    <source>
        <strain evidence="8 9">DSM 18527</strain>
    </source>
</reference>
<evidence type="ECO:0000256" key="1">
    <source>
        <dbReference type="ARBA" id="ARBA00022714"/>
    </source>
</evidence>
<comment type="pathway">
    <text evidence="6">Alkaloid degradation; nicotine degradation.</text>
</comment>
<dbReference type="GO" id="GO:0051537">
    <property type="term" value="F:2 iron, 2 sulfur cluster binding"/>
    <property type="evidence" value="ECO:0007669"/>
    <property type="project" value="UniProtKB-KW"/>
</dbReference>
<dbReference type="PROSITE" id="PS51085">
    <property type="entry name" value="2FE2S_FER_2"/>
    <property type="match status" value="1"/>
</dbReference>
<dbReference type="Pfam" id="PF00111">
    <property type="entry name" value="Fer2"/>
    <property type="match status" value="1"/>
</dbReference>
<evidence type="ECO:0000256" key="5">
    <source>
        <dbReference type="ARBA" id="ARBA00023014"/>
    </source>
</evidence>
<dbReference type="EMBL" id="AZGA01000088">
    <property type="protein sequence ID" value="KRM30611.1"/>
    <property type="molecule type" value="Genomic_DNA"/>
</dbReference>
<dbReference type="GO" id="GO:0006144">
    <property type="term" value="P:purine nucleobase metabolic process"/>
    <property type="evidence" value="ECO:0007669"/>
    <property type="project" value="InterPro"/>
</dbReference>
<accession>A0A0R1XV28</accession>
<dbReference type="PANTHER" id="PTHR44379">
    <property type="entry name" value="OXIDOREDUCTASE WITH IRON-SULFUR SUBUNIT"/>
    <property type="match status" value="1"/>
</dbReference>
<evidence type="ECO:0000256" key="3">
    <source>
        <dbReference type="ARBA" id="ARBA00023002"/>
    </source>
</evidence>
<dbReference type="GO" id="GO:0046872">
    <property type="term" value="F:metal ion binding"/>
    <property type="evidence" value="ECO:0007669"/>
    <property type="project" value="UniProtKB-KW"/>
</dbReference>
<evidence type="ECO:0000313" key="8">
    <source>
        <dbReference type="EMBL" id="KRM30611.1"/>
    </source>
</evidence>
<evidence type="ECO:0000256" key="4">
    <source>
        <dbReference type="ARBA" id="ARBA00023004"/>
    </source>
</evidence>
<dbReference type="Gene3D" id="1.10.150.120">
    <property type="entry name" value="[2Fe-2S]-binding domain"/>
    <property type="match status" value="1"/>
</dbReference>
<dbReference type="PATRIC" id="fig|1423734.3.peg.1766"/>
<comment type="caution">
    <text evidence="8">The sequence shown here is derived from an EMBL/GenBank/DDBJ whole genome shotgun (WGS) entry which is preliminary data.</text>
</comment>
<dbReference type="RefSeq" id="WP_057003036.1">
    <property type="nucleotide sequence ID" value="NZ_AZGA01000088.1"/>
</dbReference>
<dbReference type="FunFam" id="3.10.20.30:FF:000020">
    <property type="entry name" value="Xanthine dehydrogenase iron-sulfur subunit"/>
    <property type="match status" value="1"/>
</dbReference>
<sequence>MKHEINFTLNGEAVTCAVDIRKSLLEMLRDDFELTGTKEGCGVGECGACSVIIDGRTVDSCIYLAVWADGKAITTIEGIAQADGQLAPIQAAFIEAGAVQCGFCIPGMVLASDQLLKDHAQLSRAEIRRGLSGNMCRCTGYQKIIDAVQLADAKRQADPKTVVLPHFNIER</sequence>
<dbReference type="Pfam" id="PF01799">
    <property type="entry name" value="Fer2_2"/>
    <property type="match status" value="1"/>
</dbReference>
<evidence type="ECO:0000256" key="6">
    <source>
        <dbReference type="ARBA" id="ARBA00060707"/>
    </source>
</evidence>
<dbReference type="PROSITE" id="PS00197">
    <property type="entry name" value="2FE2S_FER_1"/>
    <property type="match status" value="1"/>
</dbReference>
<dbReference type="InterPro" id="IPR051452">
    <property type="entry name" value="Diverse_Oxidoreductases"/>
</dbReference>